<accession>A0A4Y9F8Y4</accession>
<evidence type="ECO:0000313" key="2">
    <source>
        <dbReference type="Proteomes" id="UP000297668"/>
    </source>
</evidence>
<proteinExistence type="predicted"/>
<dbReference type="RefSeq" id="WP_135260722.1">
    <property type="nucleotide sequence ID" value="NZ_SJZF01000018.1"/>
</dbReference>
<dbReference type="Proteomes" id="UP000297668">
    <property type="component" value="Unassembled WGS sequence"/>
</dbReference>
<gene>
    <name evidence="1" type="ORF">E0687_09990</name>
</gene>
<reference evidence="1 2" key="1">
    <citation type="submission" date="2019-03" db="EMBL/GenBank/DDBJ databases">
        <title>Thermus tengchongensis species for the arsenic transformation mechanism.</title>
        <authorList>
            <person name="Yuan G.C."/>
        </authorList>
    </citation>
    <scope>NUCLEOTIDE SEQUENCE [LARGE SCALE GENOMIC DNA]</scope>
    <source>
        <strain evidence="1 2">15W</strain>
    </source>
</reference>
<sequence>MPRLTDLNGHHEDLLDRVVRYAEHLGWRAVPVVYHGAPGGDALKLVDDPTALYIRTLPDVVLTNGRESILVEVKTHVSARYADATPELLPIVASTALYRVVGVRTLYVYEDPHAGISGAWWAHEVFHNVPVRAVYVGTQRAHADHMARIHYWQQMGLVPRSVPVIAKRTKGSGDPYVVIPEPYLRTLAPWHYVLDDLLAAQEVEGGSGLVPR</sequence>
<protein>
    <submittedName>
        <fullName evidence="1">Uncharacterized protein</fullName>
    </submittedName>
</protein>
<comment type="caution">
    <text evidence="1">The sequence shown here is derived from an EMBL/GenBank/DDBJ whole genome shotgun (WGS) entry which is preliminary data.</text>
</comment>
<evidence type="ECO:0000313" key="1">
    <source>
        <dbReference type="EMBL" id="TFU25626.1"/>
    </source>
</evidence>
<dbReference type="EMBL" id="SJZF01000018">
    <property type="protein sequence ID" value="TFU25626.1"/>
    <property type="molecule type" value="Genomic_DNA"/>
</dbReference>
<name>A0A4Y9F8Y4_9DEIN</name>
<dbReference type="AlphaFoldDB" id="A0A4Y9F8Y4"/>
<organism evidence="1 2">
    <name type="scientific">Thermus tengchongensis</name>
    <dbReference type="NCBI Taxonomy" id="1214928"/>
    <lineage>
        <taxon>Bacteria</taxon>
        <taxon>Thermotogati</taxon>
        <taxon>Deinococcota</taxon>
        <taxon>Deinococci</taxon>
        <taxon>Thermales</taxon>
        <taxon>Thermaceae</taxon>
        <taxon>Thermus</taxon>
    </lineage>
</organism>